<keyword evidence="3" id="KW-1185">Reference proteome</keyword>
<reference evidence="2 3" key="1">
    <citation type="submission" date="2016-11" db="EMBL/GenBank/DDBJ databases">
        <authorList>
            <person name="Jaros S."/>
            <person name="Januszkiewicz K."/>
            <person name="Wedrychowicz H."/>
        </authorList>
    </citation>
    <scope>NUCLEOTIDE SEQUENCE [LARGE SCALE GENOMIC DNA]</scope>
    <source>
        <strain evidence="2 3">DSM 5091</strain>
    </source>
</reference>
<proteinExistence type="predicted"/>
<dbReference type="GO" id="GO:0003677">
    <property type="term" value="F:DNA binding"/>
    <property type="evidence" value="ECO:0007669"/>
    <property type="project" value="UniProtKB-KW"/>
</dbReference>
<feature type="coiled-coil region" evidence="1">
    <location>
        <begin position="110"/>
        <end position="239"/>
    </location>
</feature>
<accession>A0A1M6N2B6</accession>
<gene>
    <name evidence="2" type="ORF">SAMN02745165_03477</name>
</gene>
<protein>
    <submittedName>
        <fullName evidence="2">Replication region DNA-binding N-term</fullName>
    </submittedName>
</protein>
<sequence>MEQGVNRESVQKAIELLRDHGERVSRRNVRRLTGGGMSTVHKLMSELEALDSLRELAPKDGISDALQKMILQEIGEQVKHATKKYQEQMGEGEVRERELLEALSDTESVIQNQATELEAVKAQAEEFKKEAATAQAVSEETIYRFEKTVIELHEERKQQNELIEKLKVDLAKAEQRAERSEESASNAESTIARLHDDVQKLQKTNLEIEKRAAASAQKSSDLREALGKAEKRIKFLEIASSGK</sequence>
<dbReference type="STRING" id="1122189.SAMN02745165_03477"/>
<evidence type="ECO:0000313" key="2">
    <source>
        <dbReference type="EMBL" id="SHJ89820.1"/>
    </source>
</evidence>
<keyword evidence="2" id="KW-0238">DNA-binding</keyword>
<keyword evidence="1" id="KW-0175">Coiled coil</keyword>
<organism evidence="2 3">
    <name type="scientific">Malonomonas rubra DSM 5091</name>
    <dbReference type="NCBI Taxonomy" id="1122189"/>
    <lineage>
        <taxon>Bacteria</taxon>
        <taxon>Pseudomonadati</taxon>
        <taxon>Thermodesulfobacteriota</taxon>
        <taxon>Desulfuromonadia</taxon>
        <taxon>Desulfuromonadales</taxon>
        <taxon>Geopsychrobacteraceae</taxon>
        <taxon>Malonomonas</taxon>
    </lineage>
</organism>
<name>A0A1M6N2B6_MALRU</name>
<dbReference type="EMBL" id="FQZT01000024">
    <property type="protein sequence ID" value="SHJ89820.1"/>
    <property type="molecule type" value="Genomic_DNA"/>
</dbReference>
<evidence type="ECO:0000313" key="3">
    <source>
        <dbReference type="Proteomes" id="UP000184171"/>
    </source>
</evidence>
<dbReference type="AlphaFoldDB" id="A0A1M6N2B6"/>
<evidence type="ECO:0000256" key="1">
    <source>
        <dbReference type="SAM" id="Coils"/>
    </source>
</evidence>
<dbReference type="Proteomes" id="UP000184171">
    <property type="component" value="Unassembled WGS sequence"/>
</dbReference>